<dbReference type="GO" id="GO:0022857">
    <property type="term" value="F:transmembrane transporter activity"/>
    <property type="evidence" value="ECO:0007669"/>
    <property type="project" value="InterPro"/>
</dbReference>
<keyword evidence="7" id="KW-0732">Signal</keyword>
<feature type="transmembrane region" description="Helical" evidence="6">
    <location>
        <begin position="413"/>
        <end position="433"/>
    </location>
</feature>
<feature type="transmembrane region" description="Helical" evidence="6">
    <location>
        <begin position="35"/>
        <end position="58"/>
    </location>
</feature>
<feature type="transmembrane region" description="Helical" evidence="6">
    <location>
        <begin position="246"/>
        <end position="266"/>
    </location>
</feature>
<dbReference type="PANTHER" id="PTHR31218">
    <property type="entry name" value="WAT1-RELATED PROTEIN"/>
    <property type="match status" value="1"/>
</dbReference>
<feature type="transmembrane region" description="Helical" evidence="6">
    <location>
        <begin position="382"/>
        <end position="407"/>
    </location>
</feature>
<accession>W9QJD8</accession>
<keyword evidence="3 6" id="KW-0812">Transmembrane</keyword>
<feature type="transmembrane region" description="Helical" evidence="6">
    <location>
        <begin position="278"/>
        <end position="296"/>
    </location>
</feature>
<evidence type="ECO:0000313" key="9">
    <source>
        <dbReference type="EMBL" id="EXB38594.1"/>
    </source>
</evidence>
<dbReference type="eggNOG" id="ENOG502QSBZ">
    <property type="taxonomic scope" value="Eukaryota"/>
</dbReference>
<dbReference type="GO" id="GO:0016020">
    <property type="term" value="C:membrane"/>
    <property type="evidence" value="ECO:0007669"/>
    <property type="project" value="UniProtKB-SubCell"/>
</dbReference>
<evidence type="ECO:0000256" key="6">
    <source>
        <dbReference type="SAM" id="Phobius"/>
    </source>
</evidence>
<gene>
    <name evidence="9" type="ORF">L484_003475</name>
</gene>
<dbReference type="AlphaFoldDB" id="W9QJD8"/>
<dbReference type="EMBL" id="KE343699">
    <property type="protein sequence ID" value="EXB38594.1"/>
    <property type="molecule type" value="Genomic_DNA"/>
</dbReference>
<organism evidence="9 10">
    <name type="scientific">Morus notabilis</name>
    <dbReference type="NCBI Taxonomy" id="981085"/>
    <lineage>
        <taxon>Eukaryota</taxon>
        <taxon>Viridiplantae</taxon>
        <taxon>Streptophyta</taxon>
        <taxon>Embryophyta</taxon>
        <taxon>Tracheophyta</taxon>
        <taxon>Spermatophyta</taxon>
        <taxon>Magnoliopsida</taxon>
        <taxon>eudicotyledons</taxon>
        <taxon>Gunneridae</taxon>
        <taxon>Pentapetalae</taxon>
        <taxon>rosids</taxon>
        <taxon>fabids</taxon>
        <taxon>Rosales</taxon>
        <taxon>Moraceae</taxon>
        <taxon>Moreae</taxon>
        <taxon>Morus</taxon>
    </lineage>
</organism>
<dbReference type="Proteomes" id="UP000030645">
    <property type="component" value="Unassembled WGS sequence"/>
</dbReference>
<dbReference type="InterPro" id="IPR000620">
    <property type="entry name" value="EamA_dom"/>
</dbReference>
<dbReference type="InterPro" id="IPR030184">
    <property type="entry name" value="WAT1-related"/>
</dbReference>
<evidence type="ECO:0000256" key="7">
    <source>
        <dbReference type="SAM" id="SignalP"/>
    </source>
</evidence>
<feature type="transmembrane region" description="Helical" evidence="6">
    <location>
        <begin position="70"/>
        <end position="91"/>
    </location>
</feature>
<feature type="transmembrane region" description="Helical" evidence="6">
    <location>
        <begin position="440"/>
        <end position="460"/>
    </location>
</feature>
<sequence>MALASWLVLAAVLLAQVFKATLHILSRVIMKDGTFVFALITYHNTVSALSIAPLAYYFERYGEKKFGCAICFLPFASAATVISDSSFYYYGLRDVTATFATNLYNLIPIFTFLLSLITKTEKLDLRTKQGKIKTFGVLLSLVGALVASLYKGNELYIVYHHQHRDSQTVTTQNSHAHWARGTILIIASCLTRALWFIVQRKLLAVFPFKYTAIMLQGGISSTQSAVIGLCLDRHVAAWKLGWNLELLAIVCSGTLYSAATFCLQSWVISIRGPTYPSMFNPVGLIFVTVTEALLLGEAIRVGRDSHTATTQNSHDHWARGATLIIASCLSRALWFIVQRKLLAVFPFKYTAIMLQSGITSMQSAVIGLCLDRRVAAWKLGWNLELLAIVCSGTLYSAATFCLLSWAISIRGPTYPSMFNPVGLIFVTVTEALLLGEAIRVGSLVGMILILAGLCSFLWGAKKKEDGESELTTQLTQDT</sequence>
<feature type="signal peptide" evidence="7">
    <location>
        <begin position="1"/>
        <end position="15"/>
    </location>
</feature>
<feature type="domain" description="EamA" evidence="8">
    <location>
        <begin position="319"/>
        <end position="454"/>
    </location>
</feature>
<evidence type="ECO:0000256" key="1">
    <source>
        <dbReference type="ARBA" id="ARBA00004141"/>
    </source>
</evidence>
<evidence type="ECO:0000256" key="4">
    <source>
        <dbReference type="ARBA" id="ARBA00022989"/>
    </source>
</evidence>
<feature type="transmembrane region" description="Helical" evidence="6">
    <location>
        <begin position="103"/>
        <end position="120"/>
    </location>
</feature>
<protein>
    <submittedName>
        <fullName evidence="9">Auxin-induced protein 5NG4</fullName>
    </submittedName>
</protein>
<reference evidence="10" key="1">
    <citation type="submission" date="2013-01" db="EMBL/GenBank/DDBJ databases">
        <title>Draft Genome Sequence of a Mulberry Tree, Morus notabilis C.K. Schneid.</title>
        <authorList>
            <person name="He N."/>
            <person name="Zhao S."/>
        </authorList>
    </citation>
    <scope>NUCLEOTIDE SEQUENCE</scope>
</reference>
<name>W9QJD8_9ROSA</name>
<keyword evidence="5 6" id="KW-0472">Membrane</keyword>
<evidence type="ECO:0000259" key="8">
    <source>
        <dbReference type="Pfam" id="PF00892"/>
    </source>
</evidence>
<comment type="similarity">
    <text evidence="2">Belongs to the drug/metabolite transporter (DMT) superfamily. Plant drug/metabolite exporter (P-DME) (TC 2.A.7.4) family.</text>
</comment>
<feature type="transmembrane region" description="Helical" evidence="6">
    <location>
        <begin position="317"/>
        <end position="337"/>
    </location>
</feature>
<evidence type="ECO:0000256" key="3">
    <source>
        <dbReference type="ARBA" id="ARBA00022692"/>
    </source>
</evidence>
<dbReference type="Pfam" id="PF00892">
    <property type="entry name" value="EamA"/>
    <property type="match status" value="2"/>
</dbReference>
<feature type="transmembrane region" description="Helical" evidence="6">
    <location>
        <begin position="178"/>
        <end position="198"/>
    </location>
</feature>
<evidence type="ECO:0000256" key="5">
    <source>
        <dbReference type="ARBA" id="ARBA00023136"/>
    </source>
</evidence>
<feature type="transmembrane region" description="Helical" evidence="6">
    <location>
        <begin position="132"/>
        <end position="150"/>
    </location>
</feature>
<dbReference type="InterPro" id="IPR037185">
    <property type="entry name" value="EmrE-like"/>
</dbReference>
<evidence type="ECO:0000313" key="10">
    <source>
        <dbReference type="Proteomes" id="UP000030645"/>
    </source>
</evidence>
<comment type="subcellular location">
    <subcellularLocation>
        <location evidence="1">Membrane</location>
        <topology evidence="1">Multi-pass membrane protein</topology>
    </subcellularLocation>
</comment>
<keyword evidence="4 6" id="KW-1133">Transmembrane helix</keyword>
<dbReference type="STRING" id="981085.W9QJD8"/>
<feature type="chain" id="PRO_5012565299" evidence="7">
    <location>
        <begin position="16"/>
        <end position="478"/>
    </location>
</feature>
<feature type="domain" description="EamA" evidence="8">
    <location>
        <begin position="9"/>
        <end position="148"/>
    </location>
</feature>
<keyword evidence="10" id="KW-1185">Reference proteome</keyword>
<evidence type="ECO:0000256" key="2">
    <source>
        <dbReference type="ARBA" id="ARBA00007635"/>
    </source>
</evidence>
<dbReference type="SUPFAM" id="SSF103481">
    <property type="entry name" value="Multidrug resistance efflux transporter EmrE"/>
    <property type="match status" value="2"/>
</dbReference>
<proteinExistence type="inferred from homology"/>